<protein>
    <submittedName>
        <fullName evidence="7">Uncharacterized protein</fullName>
    </submittedName>
</protein>
<keyword evidence="5 6" id="KW-0472">Membrane</keyword>
<sequence length="244" mass="26230">MSTIETYEMSDRLEAKANGNPLSRLRTVGGHIDDSAQPSMPTTHRRLANPAPLGLLSFATVVFLISCYGVKARDVMVPNILLGVMIFFGGICQFLSGIMEMVAGNTFGATVFPAYGAFNLAYAMIFLPGSGILAAYTDQATGGLMPEFSQALAIWFWGWFILTCILTVAAVRSSWPLFGALLIFCVELILLAAGYMTDNSRCLTAANSLGFIVAFLAYWAGTAGLWAGGLTPFTFPALPMYVEK</sequence>
<dbReference type="InterPro" id="IPR047622">
    <property type="entry name" value="GPR1_FUN34_YAAH"/>
</dbReference>
<dbReference type="NCBIfam" id="NF038013">
    <property type="entry name" value="AceTr_1"/>
    <property type="match status" value="1"/>
</dbReference>
<dbReference type="InterPro" id="IPR051633">
    <property type="entry name" value="AceTr"/>
</dbReference>
<keyword evidence="8" id="KW-1185">Reference proteome</keyword>
<dbReference type="Pfam" id="PF01184">
    <property type="entry name" value="Gpr1_Fun34_YaaH"/>
    <property type="match status" value="1"/>
</dbReference>
<dbReference type="PROSITE" id="PS01114">
    <property type="entry name" value="GPR1_FUN34_YAAH"/>
    <property type="match status" value="1"/>
</dbReference>
<evidence type="ECO:0000256" key="5">
    <source>
        <dbReference type="ARBA" id="ARBA00023136"/>
    </source>
</evidence>
<reference evidence="7 8" key="1">
    <citation type="submission" date="2024-09" db="EMBL/GenBank/DDBJ databases">
        <title>Rethinking Asexuality: The Enigmatic Case of Functional Sexual Genes in Lepraria (Stereocaulaceae).</title>
        <authorList>
            <person name="Doellman M."/>
            <person name="Sun Y."/>
            <person name="Barcenas-Pena A."/>
            <person name="Lumbsch H.T."/>
            <person name="Grewe F."/>
        </authorList>
    </citation>
    <scope>NUCLEOTIDE SEQUENCE [LARGE SCALE GENOMIC DNA]</scope>
    <source>
        <strain evidence="7 8">Mercado 3170</strain>
    </source>
</reference>
<comment type="caution">
    <text evidence="7">The sequence shown here is derived from an EMBL/GenBank/DDBJ whole genome shotgun (WGS) entry which is preliminary data.</text>
</comment>
<dbReference type="EMBL" id="JBEFKJ010000017">
    <property type="protein sequence ID" value="KAL2041564.1"/>
    <property type="molecule type" value="Genomic_DNA"/>
</dbReference>
<dbReference type="InterPro" id="IPR000791">
    <property type="entry name" value="Gpr1/Fun34/SatP-like"/>
</dbReference>
<gene>
    <name evidence="7" type="ORF">N7G274_005946</name>
</gene>
<evidence type="ECO:0000256" key="2">
    <source>
        <dbReference type="ARBA" id="ARBA00005587"/>
    </source>
</evidence>
<evidence type="ECO:0000313" key="7">
    <source>
        <dbReference type="EMBL" id="KAL2041564.1"/>
    </source>
</evidence>
<feature type="transmembrane region" description="Helical" evidence="6">
    <location>
        <begin position="209"/>
        <end position="229"/>
    </location>
</feature>
<feature type="transmembrane region" description="Helical" evidence="6">
    <location>
        <begin position="80"/>
        <end position="103"/>
    </location>
</feature>
<keyword evidence="4 6" id="KW-1133">Transmembrane helix</keyword>
<feature type="transmembrane region" description="Helical" evidence="6">
    <location>
        <begin position="47"/>
        <end position="68"/>
    </location>
</feature>
<evidence type="ECO:0000256" key="6">
    <source>
        <dbReference type="SAM" id="Phobius"/>
    </source>
</evidence>
<evidence type="ECO:0000256" key="4">
    <source>
        <dbReference type="ARBA" id="ARBA00022989"/>
    </source>
</evidence>
<evidence type="ECO:0000313" key="8">
    <source>
        <dbReference type="Proteomes" id="UP001590950"/>
    </source>
</evidence>
<evidence type="ECO:0000256" key="1">
    <source>
        <dbReference type="ARBA" id="ARBA00004141"/>
    </source>
</evidence>
<evidence type="ECO:0000256" key="3">
    <source>
        <dbReference type="ARBA" id="ARBA00022692"/>
    </source>
</evidence>
<feature type="transmembrane region" description="Helical" evidence="6">
    <location>
        <begin position="177"/>
        <end position="197"/>
    </location>
</feature>
<dbReference type="PANTHER" id="PTHR31123:SF1">
    <property type="entry name" value="ACCUMULATION OF DYADS PROTEIN 2-RELATED"/>
    <property type="match status" value="1"/>
</dbReference>
<name>A0ABR4A6M6_9LECA</name>
<keyword evidence="3 6" id="KW-0812">Transmembrane</keyword>
<dbReference type="PANTHER" id="PTHR31123">
    <property type="entry name" value="ACCUMULATION OF DYADS PROTEIN 2-RELATED"/>
    <property type="match status" value="1"/>
</dbReference>
<feature type="transmembrane region" description="Helical" evidence="6">
    <location>
        <begin position="148"/>
        <end position="171"/>
    </location>
</feature>
<proteinExistence type="inferred from homology"/>
<accession>A0ABR4A6M6</accession>
<dbReference type="Proteomes" id="UP001590950">
    <property type="component" value="Unassembled WGS sequence"/>
</dbReference>
<comment type="subcellular location">
    <subcellularLocation>
        <location evidence="1">Membrane</location>
        <topology evidence="1">Multi-pass membrane protein</topology>
    </subcellularLocation>
</comment>
<organism evidence="7 8">
    <name type="scientific">Stereocaulon virgatum</name>
    <dbReference type="NCBI Taxonomy" id="373712"/>
    <lineage>
        <taxon>Eukaryota</taxon>
        <taxon>Fungi</taxon>
        <taxon>Dikarya</taxon>
        <taxon>Ascomycota</taxon>
        <taxon>Pezizomycotina</taxon>
        <taxon>Lecanoromycetes</taxon>
        <taxon>OSLEUM clade</taxon>
        <taxon>Lecanoromycetidae</taxon>
        <taxon>Lecanorales</taxon>
        <taxon>Lecanorineae</taxon>
        <taxon>Stereocaulaceae</taxon>
        <taxon>Stereocaulon</taxon>
    </lineage>
</organism>
<feature type="transmembrane region" description="Helical" evidence="6">
    <location>
        <begin position="115"/>
        <end position="136"/>
    </location>
</feature>
<comment type="similarity">
    <text evidence="2">Belongs to the acetate uptake transporter (AceTr) (TC 2.A.96) family.</text>
</comment>